<dbReference type="InterPro" id="IPR018895">
    <property type="entry name" value="DUF2474"/>
</dbReference>
<gene>
    <name evidence="2" type="ORF">GJ698_01060</name>
</gene>
<evidence type="ECO:0000313" key="2">
    <source>
        <dbReference type="EMBL" id="MRW82678.1"/>
    </source>
</evidence>
<accession>A0A844CRX3</accession>
<dbReference type="RefSeq" id="WP_154355734.1">
    <property type="nucleotide sequence ID" value="NZ_WKJL01000001.1"/>
</dbReference>
<evidence type="ECO:0000313" key="3">
    <source>
        <dbReference type="Proteomes" id="UP000439986"/>
    </source>
</evidence>
<proteinExistence type="predicted"/>
<keyword evidence="1" id="KW-0472">Membrane</keyword>
<feature type="transmembrane region" description="Helical" evidence="1">
    <location>
        <begin position="12"/>
        <end position="35"/>
    </location>
</feature>
<dbReference type="Pfam" id="PF10617">
    <property type="entry name" value="DUF2474"/>
    <property type="match status" value="1"/>
</dbReference>
<sequence>MKARLWLGRIGWMALIWTLSVAALGIVATLLHYLMRAAGMH</sequence>
<reference evidence="2 3" key="1">
    <citation type="submission" date="2019-11" db="EMBL/GenBank/DDBJ databases">
        <title>Novel species isolated from a subtropical stream in China.</title>
        <authorList>
            <person name="Lu H."/>
        </authorList>
    </citation>
    <scope>NUCLEOTIDE SEQUENCE [LARGE SCALE GENOMIC DNA]</scope>
    <source>
        <strain evidence="2 3">FT26W</strain>
    </source>
</reference>
<dbReference type="EMBL" id="WKJL01000001">
    <property type="protein sequence ID" value="MRW82678.1"/>
    <property type="molecule type" value="Genomic_DNA"/>
</dbReference>
<comment type="caution">
    <text evidence="2">The sequence shown here is derived from an EMBL/GenBank/DDBJ whole genome shotgun (WGS) entry which is preliminary data.</text>
</comment>
<name>A0A844CRX3_9BURK</name>
<keyword evidence="1" id="KW-1133">Transmembrane helix</keyword>
<dbReference type="Proteomes" id="UP000439986">
    <property type="component" value="Unassembled WGS sequence"/>
</dbReference>
<keyword evidence="1" id="KW-0812">Transmembrane</keyword>
<keyword evidence="3" id="KW-1185">Reference proteome</keyword>
<evidence type="ECO:0000256" key="1">
    <source>
        <dbReference type="SAM" id="Phobius"/>
    </source>
</evidence>
<organism evidence="2 3">
    <name type="scientific">Duganella aquatilis</name>
    <dbReference type="NCBI Taxonomy" id="2666082"/>
    <lineage>
        <taxon>Bacteria</taxon>
        <taxon>Pseudomonadati</taxon>
        <taxon>Pseudomonadota</taxon>
        <taxon>Betaproteobacteria</taxon>
        <taxon>Burkholderiales</taxon>
        <taxon>Oxalobacteraceae</taxon>
        <taxon>Telluria group</taxon>
        <taxon>Duganella</taxon>
    </lineage>
</organism>
<dbReference type="AlphaFoldDB" id="A0A844CRX3"/>
<protein>
    <submittedName>
        <fullName evidence="2">DUF2474 family protein</fullName>
    </submittedName>
</protein>